<name>A0A078MXB1_9MICC</name>
<feature type="compositionally biased region" description="Low complexity" evidence="1">
    <location>
        <begin position="425"/>
        <end position="462"/>
    </location>
</feature>
<feature type="domain" description="XdhC- CoxI" evidence="2">
    <location>
        <begin position="11"/>
        <end position="78"/>
    </location>
</feature>
<dbReference type="PANTHER" id="PTHR30388:SF4">
    <property type="entry name" value="MOLYBDENUM COFACTOR INSERTION CHAPERONE PAOD"/>
    <property type="match status" value="1"/>
</dbReference>
<protein>
    <submittedName>
        <fullName evidence="4">Putative xanthine dehydrogenase subunit A</fullName>
    </submittedName>
</protein>
<sequence>MLDQLPALRQWLADGQDCAAATIVAVEGSVPRPVGTTMLISAAGEVAGTLSGGCVEASVFDAALGALATGQPRRMSFGYSPQDAFEPGLSCGGTLDVHIQPFRAGSGPVTTPDDDAADVPASTITGPASATAAIPQGSAPAPAAALLWRVDGPASAPLLLPDTGRLAAAGPQALAGVVRALPAGPAGQTAGSEHTAGATTGPGTPGPAAVLSESAVHRIASAVHAAVQQGHTGLISLPAGDGCPAVELFIESRLPAPRLLLVGANDHSAAVAALGRSLGYHVSLCDPRPVFTRPERFPHAAVTVQWPETWLAELIDAEAPDPRTVFCLFSHDARFDAAVLDTALRQEWAYVGAMGSRRTCTQRADELQARGVPADRLARLHAPIGLDIGAATPQEIAVAVFAEVLAKRTGRTGLPLSLGSGALHGTGDAAPAHPGTTPAGTAGTAPGDAVPAVPTGQQAAGRPPGPAPRGGTAATIPEVGPWT</sequence>
<gene>
    <name evidence="4" type="primary">pucA</name>
    <name evidence="4" type="ORF">BN1051_02831</name>
</gene>
<dbReference type="PANTHER" id="PTHR30388">
    <property type="entry name" value="ALDEHYDE OXIDOREDUCTASE MOLYBDENUM COFACTOR ASSEMBLY PROTEIN"/>
    <property type="match status" value="1"/>
</dbReference>
<dbReference type="InterPro" id="IPR052698">
    <property type="entry name" value="MoCofactor_Util/Proc"/>
</dbReference>
<dbReference type="Pfam" id="PF13478">
    <property type="entry name" value="XdhC_C"/>
    <property type="match status" value="1"/>
</dbReference>
<dbReference type="PATRIC" id="fig|1461584.3.peg.2806"/>
<evidence type="ECO:0000259" key="3">
    <source>
        <dbReference type="Pfam" id="PF13478"/>
    </source>
</evidence>
<reference evidence="4" key="1">
    <citation type="submission" date="2014-07" db="EMBL/GenBank/DDBJ databases">
        <authorList>
            <person name="Urmite Genomes Urmite Genomes"/>
        </authorList>
    </citation>
    <scope>NUCLEOTIDE SEQUENCE</scope>
    <source>
        <strain evidence="4">11W110_air</strain>
    </source>
</reference>
<organism evidence="4">
    <name type="scientific">Arthrobacter saudimassiliensis</name>
    <dbReference type="NCBI Taxonomy" id="1461584"/>
    <lineage>
        <taxon>Bacteria</taxon>
        <taxon>Bacillati</taxon>
        <taxon>Actinomycetota</taxon>
        <taxon>Actinomycetes</taxon>
        <taxon>Micrococcales</taxon>
        <taxon>Micrococcaceae</taxon>
        <taxon>Arthrobacter</taxon>
    </lineage>
</organism>
<feature type="domain" description="XdhC Rossmann" evidence="3">
    <location>
        <begin position="259"/>
        <end position="404"/>
    </location>
</feature>
<dbReference type="InterPro" id="IPR003777">
    <property type="entry name" value="XdhC_CoxI"/>
</dbReference>
<evidence type="ECO:0000256" key="1">
    <source>
        <dbReference type="SAM" id="MobiDB-lite"/>
    </source>
</evidence>
<feature type="region of interest" description="Disordered" evidence="1">
    <location>
        <begin position="185"/>
        <end position="205"/>
    </location>
</feature>
<dbReference type="Pfam" id="PF02625">
    <property type="entry name" value="XdhC_CoxI"/>
    <property type="match status" value="1"/>
</dbReference>
<dbReference type="AlphaFoldDB" id="A0A078MXB1"/>
<feature type="compositionally biased region" description="Low complexity" evidence="1">
    <location>
        <begin position="195"/>
        <end position="205"/>
    </location>
</feature>
<feature type="region of interest" description="Disordered" evidence="1">
    <location>
        <begin position="425"/>
        <end position="483"/>
    </location>
</feature>
<evidence type="ECO:0000313" key="4">
    <source>
        <dbReference type="EMBL" id="CEA09461.1"/>
    </source>
</evidence>
<dbReference type="Gene3D" id="3.40.50.720">
    <property type="entry name" value="NAD(P)-binding Rossmann-like Domain"/>
    <property type="match status" value="1"/>
</dbReference>
<evidence type="ECO:0000259" key="2">
    <source>
        <dbReference type="Pfam" id="PF02625"/>
    </source>
</evidence>
<proteinExistence type="predicted"/>
<dbReference type="EMBL" id="LN483072">
    <property type="protein sequence ID" value="CEA09461.1"/>
    <property type="molecule type" value="Genomic_DNA"/>
</dbReference>
<accession>A0A078MXB1</accession>
<dbReference type="InterPro" id="IPR027051">
    <property type="entry name" value="XdhC_Rossmann_dom"/>
</dbReference>